<evidence type="ECO:0000313" key="3">
    <source>
        <dbReference type="Proteomes" id="UP000001542"/>
    </source>
</evidence>
<organism evidence="2 3">
    <name type="scientific">Trichomonas vaginalis (strain ATCC PRA-98 / G3)</name>
    <dbReference type="NCBI Taxonomy" id="412133"/>
    <lineage>
        <taxon>Eukaryota</taxon>
        <taxon>Metamonada</taxon>
        <taxon>Parabasalia</taxon>
        <taxon>Trichomonadida</taxon>
        <taxon>Trichomonadidae</taxon>
        <taxon>Trichomonas</taxon>
    </lineage>
</organism>
<keyword evidence="1" id="KW-0472">Membrane</keyword>
<dbReference type="VEuPathDB" id="TrichDB:TVAGG3_0777930"/>
<keyword evidence="1" id="KW-1133">Transmembrane helix</keyword>
<evidence type="ECO:0008006" key="4">
    <source>
        <dbReference type="Google" id="ProtNLM"/>
    </source>
</evidence>
<gene>
    <name evidence="2" type="ORF">TVAG_443430</name>
</gene>
<dbReference type="KEGG" id="tva:4758294"/>
<dbReference type="AlphaFoldDB" id="A2F3Q5"/>
<dbReference type="VEuPathDB" id="TrichDB:TVAG_443430"/>
<accession>A2F3Q5</accession>
<dbReference type="InParanoid" id="A2F3Q5"/>
<dbReference type="Proteomes" id="UP000001542">
    <property type="component" value="Unassembled WGS sequence"/>
</dbReference>
<reference evidence="2" key="2">
    <citation type="journal article" date="2007" name="Science">
        <title>Draft genome sequence of the sexually transmitted pathogen Trichomonas vaginalis.</title>
        <authorList>
            <person name="Carlton J.M."/>
            <person name="Hirt R.P."/>
            <person name="Silva J.C."/>
            <person name="Delcher A.L."/>
            <person name="Schatz M."/>
            <person name="Zhao Q."/>
            <person name="Wortman J.R."/>
            <person name="Bidwell S.L."/>
            <person name="Alsmark U.C.M."/>
            <person name="Besteiro S."/>
            <person name="Sicheritz-Ponten T."/>
            <person name="Noel C.J."/>
            <person name="Dacks J.B."/>
            <person name="Foster P.G."/>
            <person name="Simillion C."/>
            <person name="Van de Peer Y."/>
            <person name="Miranda-Saavedra D."/>
            <person name="Barton G.J."/>
            <person name="Westrop G.D."/>
            <person name="Mueller S."/>
            <person name="Dessi D."/>
            <person name="Fiori P.L."/>
            <person name="Ren Q."/>
            <person name="Paulsen I."/>
            <person name="Zhang H."/>
            <person name="Bastida-Corcuera F.D."/>
            <person name="Simoes-Barbosa A."/>
            <person name="Brown M.T."/>
            <person name="Hayes R.D."/>
            <person name="Mukherjee M."/>
            <person name="Okumura C.Y."/>
            <person name="Schneider R."/>
            <person name="Smith A.J."/>
            <person name="Vanacova S."/>
            <person name="Villalvazo M."/>
            <person name="Haas B.J."/>
            <person name="Pertea M."/>
            <person name="Feldblyum T.V."/>
            <person name="Utterback T.R."/>
            <person name="Shu C.L."/>
            <person name="Osoegawa K."/>
            <person name="de Jong P.J."/>
            <person name="Hrdy I."/>
            <person name="Horvathova L."/>
            <person name="Zubacova Z."/>
            <person name="Dolezal P."/>
            <person name="Malik S.B."/>
            <person name="Logsdon J.M. Jr."/>
            <person name="Henze K."/>
            <person name="Gupta A."/>
            <person name="Wang C.C."/>
            <person name="Dunne R.L."/>
            <person name="Upcroft J.A."/>
            <person name="Upcroft P."/>
            <person name="White O."/>
            <person name="Salzberg S.L."/>
            <person name="Tang P."/>
            <person name="Chiu C.-H."/>
            <person name="Lee Y.-S."/>
            <person name="Embley T.M."/>
            <person name="Coombs G.H."/>
            <person name="Mottram J.C."/>
            <person name="Tachezy J."/>
            <person name="Fraser-Liggett C.M."/>
            <person name="Johnson P.J."/>
        </authorList>
    </citation>
    <scope>NUCLEOTIDE SEQUENCE [LARGE SCALE GENOMIC DNA]</scope>
    <source>
        <strain evidence="2">G3</strain>
    </source>
</reference>
<sequence length="417" mass="46528">MLLISLICAEVIEMKLITGRKRSKVCSRYNSDFYAKWGQKNFDYFPFGYPPKDQCSIPKYNKTEDDKKGIKTYNFVRWITGLNDNIFINDTFHDTQCACALYCYYNGLNHHPSESKKCYSTNASIGCGTSNLAGGSASSAAAILGYYYDYGDPNPGHRLWLLSRSMKQTSFCGVGGASALKTFGMATLDKPHEIDFVASPPPGPVPPELIPADNGVMWTFWGRNMSTTLPKVTVKQNGTAVPIVTAPYFGEWGERFVGFRPNITAKINTKFDVEIAFEQFIYKYSIYITNCSVDMSDYEYDQMMGRKSYGITWQQIVTYCILAITIVVLILGIVCACIKGQIICVASSVQYKTESNSSTRSTTKTTIIETKYEVPPEPKPQIYSVTTKTTIKTTTKTTAPSNKPNSVKALANKFNNK</sequence>
<keyword evidence="1" id="KW-0812">Transmembrane</keyword>
<reference evidence="2" key="1">
    <citation type="submission" date="2006-10" db="EMBL/GenBank/DDBJ databases">
        <authorList>
            <person name="Amadeo P."/>
            <person name="Zhao Q."/>
            <person name="Wortman J."/>
            <person name="Fraser-Liggett C."/>
            <person name="Carlton J."/>
        </authorList>
    </citation>
    <scope>NUCLEOTIDE SEQUENCE</scope>
    <source>
        <strain evidence="2">G3</strain>
    </source>
</reference>
<protein>
    <recommendedName>
        <fullName evidence="4">SCP domain-containing protein</fullName>
    </recommendedName>
</protein>
<dbReference type="EMBL" id="DS113600">
    <property type="protein sequence ID" value="EAY00473.1"/>
    <property type="molecule type" value="Genomic_DNA"/>
</dbReference>
<keyword evidence="3" id="KW-1185">Reference proteome</keyword>
<proteinExistence type="predicted"/>
<feature type="transmembrane region" description="Helical" evidence="1">
    <location>
        <begin position="316"/>
        <end position="338"/>
    </location>
</feature>
<name>A2F3Q5_TRIV3</name>
<evidence type="ECO:0000313" key="2">
    <source>
        <dbReference type="EMBL" id="EAY00473.1"/>
    </source>
</evidence>
<evidence type="ECO:0000256" key="1">
    <source>
        <dbReference type="SAM" id="Phobius"/>
    </source>
</evidence>